<dbReference type="RefSeq" id="XP_027617775.1">
    <property type="nucleotide sequence ID" value="XM_027761974.1"/>
</dbReference>
<sequence>MPRTAKPTNRGMVTYAICSFEKDCFSRRELREKATELALDNDVVMGVRTERYQDIAINTLILRKILSLEDGQLCATADAEELVVNAGLVLHDRIFATKYERYAAWTAYYNENTKPAARRSATALVIENEDLRERVLILSKRPDSAEIGVQCSPSVVSPDTPAFRWSTYIDAMTETEDIPVHGDRNAGGQRTPSPTRGSVRNGNSNSFVVNSLSTPIRRFHTFPCYLPTPESIPPRQQRRRHELLSPSPSVSKAILNPAVDEDSESDMNVDDSLSISKVAQEIGQADEHGRLSPVQVVRQTIMVPIQAIQEHVPLVSRTAVDPTKAISDVQAGIEDLQAEIEAFNRRIAELNQQVVDLKTSLSAEQASNAELQAKLSEAERDLEQHRTRVKELEVEVASKDVMMDQLVPHMHKFLTQHAAQSKKSGGA</sequence>
<accession>A0A401GXF0</accession>
<feature type="compositionally biased region" description="Polar residues" evidence="2">
    <location>
        <begin position="188"/>
        <end position="206"/>
    </location>
</feature>
<reference evidence="3 4" key="1">
    <citation type="journal article" date="2018" name="Sci. Rep.">
        <title>Genome sequence of the cauliflower mushroom Sparassis crispa (Hanabiratake) and its association with beneficial usage.</title>
        <authorList>
            <person name="Kiyama R."/>
            <person name="Furutani Y."/>
            <person name="Kawaguchi K."/>
            <person name="Nakanishi T."/>
        </authorList>
    </citation>
    <scope>NUCLEOTIDE SEQUENCE [LARGE SCALE GENOMIC DNA]</scope>
</reference>
<name>A0A401GXF0_9APHY</name>
<protein>
    <submittedName>
        <fullName evidence="3">Uncharacterized protein</fullName>
    </submittedName>
</protein>
<evidence type="ECO:0000256" key="2">
    <source>
        <dbReference type="SAM" id="MobiDB-lite"/>
    </source>
</evidence>
<dbReference type="InParanoid" id="A0A401GXF0"/>
<dbReference type="Proteomes" id="UP000287166">
    <property type="component" value="Unassembled WGS sequence"/>
</dbReference>
<comment type="caution">
    <text evidence="3">The sequence shown here is derived from an EMBL/GenBank/DDBJ whole genome shotgun (WGS) entry which is preliminary data.</text>
</comment>
<evidence type="ECO:0000313" key="3">
    <source>
        <dbReference type="EMBL" id="GBE86862.1"/>
    </source>
</evidence>
<evidence type="ECO:0000256" key="1">
    <source>
        <dbReference type="SAM" id="Coils"/>
    </source>
</evidence>
<gene>
    <name evidence="3" type="ORF">SCP_1001040</name>
</gene>
<keyword evidence="1" id="KW-0175">Coiled coil</keyword>
<feature type="coiled-coil region" evidence="1">
    <location>
        <begin position="326"/>
        <end position="395"/>
    </location>
</feature>
<dbReference type="Gene3D" id="1.20.5.340">
    <property type="match status" value="1"/>
</dbReference>
<evidence type="ECO:0000313" key="4">
    <source>
        <dbReference type="Proteomes" id="UP000287166"/>
    </source>
</evidence>
<dbReference type="EMBL" id="BFAD01000010">
    <property type="protein sequence ID" value="GBE86862.1"/>
    <property type="molecule type" value="Genomic_DNA"/>
</dbReference>
<dbReference type="AlphaFoldDB" id="A0A401GXF0"/>
<proteinExistence type="predicted"/>
<feature type="region of interest" description="Disordered" evidence="2">
    <location>
        <begin position="176"/>
        <end position="206"/>
    </location>
</feature>
<organism evidence="3 4">
    <name type="scientific">Sparassis crispa</name>
    <dbReference type="NCBI Taxonomy" id="139825"/>
    <lineage>
        <taxon>Eukaryota</taxon>
        <taxon>Fungi</taxon>
        <taxon>Dikarya</taxon>
        <taxon>Basidiomycota</taxon>
        <taxon>Agaricomycotina</taxon>
        <taxon>Agaricomycetes</taxon>
        <taxon>Polyporales</taxon>
        <taxon>Sparassidaceae</taxon>
        <taxon>Sparassis</taxon>
    </lineage>
</organism>
<dbReference type="OrthoDB" id="5579245at2759"/>
<dbReference type="GeneID" id="38783779"/>
<dbReference type="SUPFAM" id="SSF90257">
    <property type="entry name" value="Myosin rod fragments"/>
    <property type="match status" value="1"/>
</dbReference>
<keyword evidence="4" id="KW-1185">Reference proteome</keyword>